<dbReference type="STRING" id="1429043.X474_23595"/>
<dbReference type="EMBL" id="AZAC01000056">
    <property type="protein sequence ID" value="KIX11510.1"/>
    <property type="molecule type" value="Genomic_DNA"/>
</dbReference>
<dbReference type="Proteomes" id="UP000032233">
    <property type="component" value="Unassembled WGS sequence"/>
</dbReference>
<keyword evidence="2" id="KW-1185">Reference proteome</keyword>
<dbReference type="InParanoid" id="A0A0D2JPY3"/>
<sequence>MAFDMGLCQSYSPIKTLSGKCLRDKSQGLVLRFKTFFKASFFMTWSGRHLSLSKDKVDLNLL</sequence>
<evidence type="ECO:0000313" key="1">
    <source>
        <dbReference type="EMBL" id="KIX11510.1"/>
    </source>
</evidence>
<dbReference type="AlphaFoldDB" id="A0A0D2JPY3"/>
<reference evidence="1 2" key="1">
    <citation type="submission" date="2013-11" db="EMBL/GenBank/DDBJ databases">
        <title>Metagenomic analysis of a methanogenic consortium involved in long chain n-alkane degradation.</title>
        <authorList>
            <person name="Davidova I.A."/>
            <person name="Callaghan A.V."/>
            <person name="Wawrik B."/>
            <person name="Pruitt S."/>
            <person name="Marks C."/>
            <person name="Duncan K.E."/>
            <person name="Suflita J.M."/>
        </authorList>
    </citation>
    <scope>NUCLEOTIDE SEQUENCE [LARGE SCALE GENOMIC DNA]</scope>
    <source>
        <strain evidence="1 2">SPR</strain>
    </source>
</reference>
<accession>A0A0D2JPY3</accession>
<evidence type="ECO:0000313" key="2">
    <source>
        <dbReference type="Proteomes" id="UP000032233"/>
    </source>
</evidence>
<organism evidence="1 2">
    <name type="scientific">Dethiosulfatarculus sandiegensis</name>
    <dbReference type="NCBI Taxonomy" id="1429043"/>
    <lineage>
        <taxon>Bacteria</taxon>
        <taxon>Pseudomonadati</taxon>
        <taxon>Thermodesulfobacteriota</taxon>
        <taxon>Desulfarculia</taxon>
        <taxon>Desulfarculales</taxon>
        <taxon>Desulfarculaceae</taxon>
        <taxon>Dethiosulfatarculus</taxon>
    </lineage>
</organism>
<gene>
    <name evidence="1" type="ORF">X474_23595</name>
</gene>
<comment type="caution">
    <text evidence="1">The sequence shown here is derived from an EMBL/GenBank/DDBJ whole genome shotgun (WGS) entry which is preliminary data.</text>
</comment>
<name>A0A0D2JPY3_9BACT</name>
<protein>
    <submittedName>
        <fullName evidence="1">Uncharacterized protein</fullName>
    </submittedName>
</protein>
<proteinExistence type="predicted"/>